<reference evidence="1 2" key="1">
    <citation type="submission" date="2020-01" db="EMBL/GenBank/DDBJ databases">
        <title>Draft genome sequence of Aspergillus udagawae IFM 46972.</title>
        <authorList>
            <person name="Takahashi H."/>
            <person name="Yaguchi T."/>
        </authorList>
    </citation>
    <scope>NUCLEOTIDE SEQUENCE [LARGE SCALE GENOMIC DNA]</scope>
    <source>
        <strain evidence="1 2">IFM 46972</strain>
    </source>
</reference>
<dbReference type="Proteomes" id="UP000465221">
    <property type="component" value="Unassembled WGS sequence"/>
</dbReference>
<organism evidence="1 2">
    <name type="scientific">Aspergillus udagawae</name>
    <dbReference type="NCBI Taxonomy" id="91492"/>
    <lineage>
        <taxon>Eukaryota</taxon>
        <taxon>Fungi</taxon>
        <taxon>Dikarya</taxon>
        <taxon>Ascomycota</taxon>
        <taxon>Pezizomycotina</taxon>
        <taxon>Eurotiomycetes</taxon>
        <taxon>Eurotiomycetidae</taxon>
        <taxon>Eurotiales</taxon>
        <taxon>Aspergillaceae</taxon>
        <taxon>Aspergillus</taxon>
        <taxon>Aspergillus subgen. Fumigati</taxon>
    </lineage>
</organism>
<accession>A0A8H3SFZ0</accession>
<dbReference type="EMBL" id="BLKC01000183">
    <property type="protein sequence ID" value="GFF58688.1"/>
    <property type="molecule type" value="Genomic_DNA"/>
</dbReference>
<comment type="caution">
    <text evidence="1">The sequence shown here is derived from an EMBL/GenBank/DDBJ whole genome shotgun (WGS) entry which is preliminary data.</text>
</comment>
<evidence type="ECO:0000313" key="2">
    <source>
        <dbReference type="Proteomes" id="UP000465221"/>
    </source>
</evidence>
<name>A0A8H3SFZ0_9EURO</name>
<evidence type="ECO:0000313" key="1">
    <source>
        <dbReference type="EMBL" id="GFF58688.1"/>
    </source>
</evidence>
<protein>
    <submittedName>
        <fullName evidence="1">Uncharacterized transporter C1039.04</fullName>
    </submittedName>
</protein>
<proteinExistence type="predicted"/>
<sequence>MDHIKEEADARHVDDVDITNMEKQPQQVQVAPSDQVHIRRMFDRRVLPIVCTLYILSYLDRGISASPL</sequence>
<gene>
    <name evidence="1" type="ORF">IFM46972_11179</name>
</gene>
<dbReference type="AlphaFoldDB" id="A0A8H3SFZ0"/>